<feature type="chain" id="PRO_5045380363" evidence="2">
    <location>
        <begin position="25"/>
        <end position="621"/>
    </location>
</feature>
<feature type="domain" description="Beta-lactamase-related" evidence="3">
    <location>
        <begin position="46"/>
        <end position="350"/>
    </location>
</feature>
<feature type="transmembrane region" description="Helical" evidence="1">
    <location>
        <begin position="484"/>
        <end position="507"/>
    </location>
</feature>
<feature type="transmembrane region" description="Helical" evidence="1">
    <location>
        <begin position="561"/>
        <end position="583"/>
    </location>
</feature>
<keyword evidence="2" id="KW-0732">Signal</keyword>
<keyword evidence="1" id="KW-0472">Membrane</keyword>
<proteinExistence type="predicted"/>
<gene>
    <name evidence="4" type="ORF">ACFYKX_04995</name>
</gene>
<evidence type="ECO:0000256" key="1">
    <source>
        <dbReference type="SAM" id="Phobius"/>
    </source>
</evidence>
<keyword evidence="4" id="KW-0378">Hydrolase</keyword>
<dbReference type="InterPro" id="IPR012338">
    <property type="entry name" value="Beta-lactam/transpept-like"/>
</dbReference>
<feature type="transmembrane region" description="Helical" evidence="1">
    <location>
        <begin position="595"/>
        <end position="614"/>
    </location>
</feature>
<dbReference type="InterPro" id="IPR050491">
    <property type="entry name" value="AmpC-like"/>
</dbReference>
<protein>
    <submittedName>
        <fullName evidence="4">Serine hydrolase domain-containing protein</fullName>
        <ecNumber evidence="4">3.-.-.-</ecNumber>
    </submittedName>
</protein>
<dbReference type="Gene3D" id="3.40.710.10">
    <property type="entry name" value="DD-peptidase/beta-lactamase superfamily"/>
    <property type="match status" value="1"/>
</dbReference>
<dbReference type="GO" id="GO:0016787">
    <property type="term" value="F:hydrolase activity"/>
    <property type="evidence" value="ECO:0007669"/>
    <property type="project" value="UniProtKB-KW"/>
</dbReference>
<feature type="transmembrane region" description="Helical" evidence="1">
    <location>
        <begin position="519"/>
        <end position="541"/>
    </location>
</feature>
<keyword evidence="1" id="KW-0812">Transmembrane</keyword>
<keyword evidence="5" id="KW-1185">Reference proteome</keyword>
<dbReference type="Proteomes" id="UP001601059">
    <property type="component" value="Unassembled WGS sequence"/>
</dbReference>
<reference evidence="4 5" key="1">
    <citation type="submission" date="2024-08" db="EMBL/GenBank/DDBJ databases">
        <title>Two novel Cytobacillus novel species.</title>
        <authorList>
            <person name="Liu G."/>
        </authorList>
    </citation>
    <scope>NUCLEOTIDE SEQUENCE [LARGE SCALE GENOMIC DNA]</scope>
    <source>
        <strain evidence="4 5">FJAT-54145</strain>
    </source>
</reference>
<dbReference type="EC" id="3.-.-.-" evidence="4"/>
<sequence>MFKKLVLSILFFTQFLAFVKPTSAAEPDRFTEENIESFVEKHFSKERLKQLNMTSAGFAFVKGDEVIYSHAFGYENLEEKTPATVEETKFRIGSISKLFVGTAAMMLVDQGKLDLHKDINEYLTEFEVPTAFNKPITLHHLLTHTGGFDEDLNGFSEESYKDVLDLSVYLKEEMPSMVREPGMAIQYSNYGISLAAYIVELVSGLPYETFVEEHIFNKVGMNNSLVKVDDVPNIAQEYSYKNESFVKLPLYGENVFPAADVMATVDDMTKFLIAHKNEARNSANVFFNTDEKVMYETQFAPHEKVEGYAYTFHEKLVGEHRFLEHAGDMAESHSYMAFSPQDDIGFYYVHVGTNAEMNILQDFYDTFYPISTETTKAINAENASEDFSKFEGSYLLNRHAREEFTKFQLLLLPTVDVAVKDDKLLVSLGNAPAEFTYVENNLFKNSKEEYIYFEEHENGEIKNIVYEGAFFDKAPWYHVSTDNIYILIILLSLFLIFSVVLLAKCVLSRFIRKGTKLTLIDILSLGIASLHVWFVVGFAYVLTSISNLWVLTYSVPVLLKISFILPVVAFLLSLLLLGTWAVYWKKGRLTTLSKVTTPILLFASFIFLFILQYYKLIGMPY</sequence>
<evidence type="ECO:0000259" key="3">
    <source>
        <dbReference type="Pfam" id="PF00144"/>
    </source>
</evidence>
<evidence type="ECO:0000256" key="2">
    <source>
        <dbReference type="SAM" id="SignalP"/>
    </source>
</evidence>
<organism evidence="4 5">
    <name type="scientific">Cytobacillus spartinae</name>
    <dbReference type="NCBI Taxonomy" id="3299023"/>
    <lineage>
        <taxon>Bacteria</taxon>
        <taxon>Bacillati</taxon>
        <taxon>Bacillota</taxon>
        <taxon>Bacilli</taxon>
        <taxon>Bacillales</taxon>
        <taxon>Bacillaceae</taxon>
        <taxon>Cytobacillus</taxon>
    </lineage>
</organism>
<dbReference type="InterPro" id="IPR001466">
    <property type="entry name" value="Beta-lactam-related"/>
</dbReference>
<dbReference type="Pfam" id="PF00144">
    <property type="entry name" value="Beta-lactamase"/>
    <property type="match status" value="1"/>
</dbReference>
<dbReference type="PANTHER" id="PTHR46825">
    <property type="entry name" value="D-ALANYL-D-ALANINE-CARBOXYPEPTIDASE/ENDOPEPTIDASE AMPH"/>
    <property type="match status" value="1"/>
</dbReference>
<evidence type="ECO:0000313" key="4">
    <source>
        <dbReference type="EMBL" id="MFE8699978.1"/>
    </source>
</evidence>
<dbReference type="SUPFAM" id="SSF56601">
    <property type="entry name" value="beta-lactamase/transpeptidase-like"/>
    <property type="match status" value="1"/>
</dbReference>
<name>A0ABW6KAM6_9BACI</name>
<dbReference type="RefSeq" id="WP_389358637.1">
    <property type="nucleotide sequence ID" value="NZ_JBIACK010000001.1"/>
</dbReference>
<keyword evidence="1" id="KW-1133">Transmembrane helix</keyword>
<dbReference type="EMBL" id="JBIACK010000001">
    <property type="protein sequence ID" value="MFE8699978.1"/>
    <property type="molecule type" value="Genomic_DNA"/>
</dbReference>
<accession>A0ABW6KAM6</accession>
<comment type="caution">
    <text evidence="4">The sequence shown here is derived from an EMBL/GenBank/DDBJ whole genome shotgun (WGS) entry which is preliminary data.</text>
</comment>
<feature type="signal peptide" evidence="2">
    <location>
        <begin position="1"/>
        <end position="24"/>
    </location>
</feature>
<dbReference type="PANTHER" id="PTHR46825:SF9">
    <property type="entry name" value="BETA-LACTAMASE-RELATED DOMAIN-CONTAINING PROTEIN"/>
    <property type="match status" value="1"/>
</dbReference>
<evidence type="ECO:0000313" key="5">
    <source>
        <dbReference type="Proteomes" id="UP001601059"/>
    </source>
</evidence>